<dbReference type="SUPFAM" id="SSF51445">
    <property type="entry name" value="(Trans)glycosidases"/>
    <property type="match status" value="1"/>
</dbReference>
<evidence type="ECO:0000256" key="5">
    <source>
        <dbReference type="ARBA" id="ARBA00023295"/>
    </source>
</evidence>
<dbReference type="Gene3D" id="2.60.40.10">
    <property type="entry name" value="Immunoglobulins"/>
    <property type="match status" value="1"/>
</dbReference>
<dbReference type="InterPro" id="IPR017853">
    <property type="entry name" value="GH"/>
</dbReference>
<dbReference type="GO" id="GO:0006516">
    <property type="term" value="P:glycoprotein catabolic process"/>
    <property type="evidence" value="ECO:0007669"/>
    <property type="project" value="TreeGrafter"/>
</dbReference>
<dbReference type="InterPro" id="IPR008979">
    <property type="entry name" value="Galactose-bd-like_sf"/>
</dbReference>
<comment type="catalytic activity">
    <reaction evidence="1">
        <text>Hydrolysis of terminal, non-reducing beta-D-mannose residues in beta-D-mannosides.</text>
        <dbReference type="EC" id="3.2.1.25"/>
    </reaction>
</comment>
<dbReference type="FunFam" id="3.20.20.80:FF:000050">
    <property type="entry name" value="Beta-mannosidase B"/>
    <property type="match status" value="1"/>
</dbReference>
<name>A0A8J3EVE5_9ACTN</name>
<dbReference type="GO" id="GO:0004567">
    <property type="term" value="F:beta-mannosidase activity"/>
    <property type="evidence" value="ECO:0007669"/>
    <property type="project" value="UniProtKB-EC"/>
</dbReference>
<evidence type="ECO:0000256" key="2">
    <source>
        <dbReference type="ARBA" id="ARBA00007401"/>
    </source>
</evidence>
<evidence type="ECO:0000256" key="4">
    <source>
        <dbReference type="ARBA" id="ARBA00022801"/>
    </source>
</evidence>
<evidence type="ECO:0000256" key="1">
    <source>
        <dbReference type="ARBA" id="ARBA00000829"/>
    </source>
</evidence>
<dbReference type="AlphaFoldDB" id="A0A8J3EVE5"/>
<dbReference type="InterPro" id="IPR050887">
    <property type="entry name" value="Beta-mannosidase_GH2"/>
</dbReference>
<reference evidence="9" key="2">
    <citation type="submission" date="2020-09" db="EMBL/GenBank/DDBJ databases">
        <authorList>
            <person name="Sun Q."/>
            <person name="Zhou Y."/>
        </authorList>
    </citation>
    <scope>NUCLEOTIDE SEQUENCE</scope>
    <source>
        <strain evidence="9">CGMCC 1.14988</strain>
    </source>
</reference>
<reference evidence="9" key="1">
    <citation type="journal article" date="2014" name="Int. J. Syst. Evol. Microbiol.">
        <title>Complete genome sequence of Corynebacterium casei LMG S-19264T (=DSM 44701T), isolated from a smear-ripened cheese.</title>
        <authorList>
            <consortium name="US DOE Joint Genome Institute (JGI-PGF)"/>
            <person name="Walter F."/>
            <person name="Albersmeier A."/>
            <person name="Kalinowski J."/>
            <person name="Ruckert C."/>
        </authorList>
    </citation>
    <scope>NUCLEOTIDE SEQUENCE</scope>
    <source>
        <strain evidence="9">CGMCC 1.14988</strain>
    </source>
</reference>
<feature type="domain" description="Beta-mannosidase-like galactose-binding" evidence="8">
    <location>
        <begin position="36"/>
        <end position="189"/>
    </location>
</feature>
<dbReference type="SUPFAM" id="SSF49303">
    <property type="entry name" value="beta-Galactosidase/glucuronidase domain"/>
    <property type="match status" value="1"/>
</dbReference>
<proteinExistence type="inferred from homology"/>
<keyword evidence="5" id="KW-0326">Glycosidase</keyword>
<dbReference type="Pfam" id="PF00703">
    <property type="entry name" value="Glyco_hydro_2"/>
    <property type="match status" value="1"/>
</dbReference>
<dbReference type="EMBL" id="BMHA01000010">
    <property type="protein sequence ID" value="GGI07956.1"/>
    <property type="molecule type" value="Genomic_DNA"/>
</dbReference>
<dbReference type="PANTHER" id="PTHR43730">
    <property type="entry name" value="BETA-MANNOSIDASE"/>
    <property type="match status" value="1"/>
</dbReference>
<dbReference type="GO" id="GO:0005975">
    <property type="term" value="P:carbohydrate metabolic process"/>
    <property type="evidence" value="ECO:0007669"/>
    <property type="project" value="InterPro"/>
</dbReference>
<comment type="caution">
    <text evidence="9">The sequence shown here is derived from an EMBL/GenBank/DDBJ whole genome shotgun (WGS) entry which is preliminary data.</text>
</comment>
<evidence type="ECO:0000313" key="10">
    <source>
        <dbReference type="Proteomes" id="UP000650511"/>
    </source>
</evidence>
<dbReference type="Pfam" id="PF22666">
    <property type="entry name" value="Glyco_hydro_2_N2"/>
    <property type="match status" value="1"/>
</dbReference>
<dbReference type="SUPFAM" id="SSF49785">
    <property type="entry name" value="Galactose-binding domain-like"/>
    <property type="match status" value="1"/>
</dbReference>
<evidence type="ECO:0000256" key="3">
    <source>
        <dbReference type="ARBA" id="ARBA00012754"/>
    </source>
</evidence>
<feature type="domain" description="Glycoside hydrolase family 2 immunoglobulin-like beta-sandwich" evidence="7">
    <location>
        <begin position="207"/>
        <end position="298"/>
    </location>
</feature>
<keyword evidence="4" id="KW-0378">Hydrolase</keyword>
<organism evidence="9 10">
    <name type="scientific">Egicoccus halophilus</name>
    <dbReference type="NCBI Taxonomy" id="1670830"/>
    <lineage>
        <taxon>Bacteria</taxon>
        <taxon>Bacillati</taxon>
        <taxon>Actinomycetota</taxon>
        <taxon>Nitriliruptoria</taxon>
        <taxon>Egicoccales</taxon>
        <taxon>Egicoccaceae</taxon>
        <taxon>Egicoccus</taxon>
    </lineage>
</organism>
<dbReference type="Gene3D" id="3.20.20.80">
    <property type="entry name" value="Glycosidases"/>
    <property type="match status" value="1"/>
</dbReference>
<keyword evidence="10" id="KW-1185">Reference proteome</keyword>
<dbReference type="OrthoDB" id="9758603at2"/>
<dbReference type="EC" id="3.2.1.25" evidence="3"/>
<dbReference type="InterPro" id="IPR036156">
    <property type="entry name" value="Beta-gal/glucu_dom_sf"/>
</dbReference>
<dbReference type="PANTHER" id="PTHR43730:SF1">
    <property type="entry name" value="BETA-MANNOSIDASE"/>
    <property type="match status" value="1"/>
</dbReference>
<evidence type="ECO:0000256" key="6">
    <source>
        <dbReference type="SAM" id="MobiDB-lite"/>
    </source>
</evidence>
<evidence type="ECO:0000313" key="9">
    <source>
        <dbReference type="EMBL" id="GGI07956.1"/>
    </source>
</evidence>
<dbReference type="InterPro" id="IPR006102">
    <property type="entry name" value="Ig-like_GH2"/>
</dbReference>
<dbReference type="InterPro" id="IPR013783">
    <property type="entry name" value="Ig-like_fold"/>
</dbReference>
<dbReference type="InterPro" id="IPR054593">
    <property type="entry name" value="Beta-mannosidase-like_N2"/>
</dbReference>
<comment type="similarity">
    <text evidence="2">Belongs to the glycosyl hydrolase 2 family.</text>
</comment>
<protein>
    <recommendedName>
        <fullName evidence="3">beta-mannosidase</fullName>
        <ecNumber evidence="3">3.2.1.25</ecNumber>
    </recommendedName>
</protein>
<dbReference type="Proteomes" id="UP000650511">
    <property type="component" value="Unassembled WGS sequence"/>
</dbReference>
<evidence type="ECO:0000259" key="7">
    <source>
        <dbReference type="Pfam" id="PF00703"/>
    </source>
</evidence>
<sequence length="837" mass="93095">MSTASTRTRTELSDGWQLRLRTPGKGTPAGFDDRPVAAVVPGTVHTDLLRDGRIDDPVVGLREHDQHWIGRSTWSYATTVAWQPDGAERVELVCEGLDTVAEVRLNGELLGATRNMHRTHRFDVTDRLREGDNDLEVVFLPVHDEVDRVRDEVGLLPATEAVHYPYVRKMACNFGWDWGPVFVTAGIWRPIALESWSTARLASVRPLATLVDTTGHLELAVDVARTGGEADLRVRVTVDGRTAEAPVDAEHGVVALDVDDVRPWWPIGFGEQARYDVSVELLAGDEVVDRAERRVGFRTVEVVEEPDAVGTGWQLTVNGQRIPVRGFNWIPDTPFPSEVDAARYARRIDQAIAANANLLRVWGGGIYESPDFYEHCDATGVLVWQDFLFACAAYPETDAFRAEVEAEAREAVAERSTHPSLVLWNGNNECTWGWHDWGWQEVLGDRPWGSTYYYETLPAIVAELDPTRPYLPGSPTSGDLAVHPNDDAQGVSHIWNVWNDEDYLHYRDREPAFVAEFGFCGPATHATMRHGVPDGELTLDNEAVVHHLRAENGVHKLRRGLAEHFPEVASGDDWLWLAQLNQARALTVGVDHLRALERCSGAVVWQLNDCWPVVSWAAVDSDERLKPLWYALRDAFAPRRVVVQPDTDGLALVAINDQPEDWQAGVVVRRVRFDGTVLAESKVELAAPATGVGRARLADELAVAHDERREVLLVDADGHGRTSWYWTRDTELAYPPAAWDTEVEVVDDGLRLRITANSFVRDLAVFPDRLTLDGRPLPADAVASDLLLTLLPGETRELTIRGAKAEHADAVVRRPVLRAVNDLPELTGEAAERNGHE</sequence>
<feature type="region of interest" description="Disordered" evidence="6">
    <location>
        <begin position="1"/>
        <end position="32"/>
    </location>
</feature>
<dbReference type="Gene3D" id="2.60.120.260">
    <property type="entry name" value="Galactose-binding domain-like"/>
    <property type="match status" value="1"/>
</dbReference>
<dbReference type="RefSeq" id="WP_130648945.1">
    <property type="nucleotide sequence ID" value="NZ_BMHA01000010.1"/>
</dbReference>
<gene>
    <name evidence="9" type="ORF">GCM10011354_26670</name>
</gene>
<accession>A0A8J3EVE5</accession>
<evidence type="ECO:0000259" key="8">
    <source>
        <dbReference type="Pfam" id="PF22666"/>
    </source>
</evidence>